<dbReference type="InterPro" id="IPR029044">
    <property type="entry name" value="Nucleotide-diphossugar_trans"/>
</dbReference>
<dbReference type="Pfam" id="PF03071">
    <property type="entry name" value="GNT-I"/>
    <property type="match status" value="2"/>
</dbReference>
<feature type="transmembrane region" description="Helical" evidence="17">
    <location>
        <begin position="274"/>
        <end position="293"/>
    </location>
</feature>
<evidence type="ECO:0000256" key="17">
    <source>
        <dbReference type="RuleBase" id="RU368119"/>
    </source>
</evidence>
<dbReference type="GO" id="GO:0000139">
    <property type="term" value="C:Golgi membrane"/>
    <property type="evidence" value="ECO:0007669"/>
    <property type="project" value="UniProtKB-SubCell"/>
</dbReference>
<keyword evidence="4 17" id="KW-0328">Glycosyltransferase</keyword>
<dbReference type="PANTHER" id="PTHR10468:SF0">
    <property type="entry name" value="ALPHA-1,3-MANNOSYL-GLYCOPROTEIN 2-BETA-N-ACETYLGLUCOSAMINYLTRANSFERASE"/>
    <property type="match status" value="1"/>
</dbReference>
<name>A0A0R3PVQ3_ANGCS</name>
<evidence type="ECO:0000256" key="13">
    <source>
        <dbReference type="ARBA" id="ARBA00037706"/>
    </source>
</evidence>
<evidence type="ECO:0000256" key="2">
    <source>
        <dbReference type="ARBA" id="ARBA00004922"/>
    </source>
</evidence>
<dbReference type="UniPathway" id="UPA00378"/>
<evidence type="ECO:0000256" key="10">
    <source>
        <dbReference type="ARBA" id="ARBA00023034"/>
    </source>
</evidence>
<dbReference type="OMA" id="DSFKMLA"/>
<dbReference type="WBParaSite" id="ACOC_0001013501-mRNA-1">
    <property type="protein sequence ID" value="ACOC_0001013501-mRNA-1"/>
    <property type="gene ID" value="ACOC_0001013501"/>
</dbReference>
<dbReference type="InterPro" id="IPR052261">
    <property type="entry name" value="Glycosyltransferase_13"/>
</dbReference>
<protein>
    <recommendedName>
        <fullName evidence="14 17">Alpha-1,3-mannosyl-glycoprotein 2-beta-N-acetylglucosaminyltransferase</fullName>
        <shortName evidence="17">GNT-I</shortName>
        <shortName evidence="17">GlcNAc-T I</shortName>
        <ecNumber evidence="14 17">2.4.1.101</ecNumber>
    </recommendedName>
    <alternativeName>
        <fullName evidence="15 17">N-glycosyl-oligosaccharide-glycoprotein N-acetylglucosaminyltransferase I</fullName>
    </alternativeName>
</protein>
<dbReference type="Gene3D" id="3.10.180.20">
    <property type="entry name" value="N-Acetylglucosaminyltransferase I, Domain 2"/>
    <property type="match status" value="1"/>
</dbReference>
<evidence type="ECO:0000256" key="15">
    <source>
        <dbReference type="ARBA" id="ARBA00041712"/>
    </source>
</evidence>
<keyword evidence="6 17" id="KW-0812">Transmembrane</keyword>
<dbReference type="PANTHER" id="PTHR10468">
    <property type="entry name" value="PROTEIN O-LINKED-MANNOSE BETA-1,2-N-ACETYLGLUCOSAMINYLTRANSFERASE 1/ALPHA-1,3-MANNOSYL-GLYCOPROTEIN 2-BETA-N-ACETYLGLUCOSAMINYLTRANSFERASE"/>
    <property type="match status" value="1"/>
</dbReference>
<dbReference type="AlphaFoldDB" id="A0A0R3PVQ3"/>
<dbReference type="GO" id="GO:0006487">
    <property type="term" value="P:protein N-linked glycosylation"/>
    <property type="evidence" value="ECO:0007669"/>
    <property type="project" value="TreeGrafter"/>
</dbReference>
<comment type="catalytic activity">
    <reaction evidence="16 17">
        <text>N(4)-(alpha-D-Man-(1-&gt;3)-[alpha-D-Man-(1-&gt;3)-[alpha-D-Man-(1-&gt;6)]-alpha-D-Man-(1-&gt;6)]-beta-D-Man-(1-&gt;4)-beta-D-GlcNAc-(1-&gt;4)-beta-D-GlcNAc)-L-asparaginyl-[protein] (N-glucan mannose isomer 5A1,2) + UDP-N-acetyl-alpha-D-glucosamine = N(4)-{beta-D-GlcNAc-(1-&gt;2)-alpha-D-Man-(1-&gt;3)-[alpha-D-Man-(1-&gt;3)-[alpha-D-Man-(1-&gt;6)]-alpha-D-Man-(1-&gt;6)]-beta-D-Man-(1-&gt;4)-beta-D-GlcNAc-(1-&gt;4)-beta-D-GlcNAc}-L-asparaginyl-[protein] + UDP + H(+)</text>
        <dbReference type="Rhea" id="RHEA:11456"/>
        <dbReference type="Rhea" id="RHEA-COMP:14367"/>
        <dbReference type="Rhea" id="RHEA-COMP:14368"/>
        <dbReference type="ChEBI" id="CHEBI:15378"/>
        <dbReference type="ChEBI" id="CHEBI:57705"/>
        <dbReference type="ChEBI" id="CHEBI:58223"/>
        <dbReference type="ChEBI" id="CHEBI:59087"/>
        <dbReference type="ChEBI" id="CHEBI:60625"/>
        <dbReference type="EC" id="2.4.1.101"/>
    </reaction>
</comment>
<evidence type="ECO:0000313" key="18">
    <source>
        <dbReference type="WBParaSite" id="ACOC_0001013501-mRNA-1"/>
    </source>
</evidence>
<feature type="transmembrane region" description="Helical" evidence="17">
    <location>
        <begin position="6"/>
        <end position="28"/>
    </location>
</feature>
<comment type="function">
    <text evidence="13 17">Initiates complex N-linked carbohydrate formation. Essential for the conversion of high-mannose to hybrid and complex N-glycans.</text>
</comment>
<organism evidence="18">
    <name type="scientific">Angiostrongylus costaricensis</name>
    <name type="common">Nematode worm</name>
    <dbReference type="NCBI Taxonomy" id="334426"/>
    <lineage>
        <taxon>Eukaryota</taxon>
        <taxon>Metazoa</taxon>
        <taxon>Ecdysozoa</taxon>
        <taxon>Nematoda</taxon>
        <taxon>Chromadorea</taxon>
        <taxon>Rhabditida</taxon>
        <taxon>Rhabditina</taxon>
        <taxon>Rhabditomorpha</taxon>
        <taxon>Strongyloidea</taxon>
        <taxon>Metastrongylidae</taxon>
        <taxon>Angiostrongylus</taxon>
    </lineage>
</organism>
<accession>A0A0R3PVQ3</accession>
<comment type="subcellular location">
    <subcellularLocation>
        <location evidence="1 17">Golgi apparatus membrane</location>
        <topology evidence="1 17">Single-pass type II membrane protein</topology>
    </subcellularLocation>
</comment>
<dbReference type="Gene3D" id="3.90.550.10">
    <property type="entry name" value="Spore Coat Polysaccharide Biosynthesis Protein SpsA, Chain A"/>
    <property type="match status" value="1"/>
</dbReference>
<keyword evidence="10 17" id="KW-0333">Golgi apparatus</keyword>
<evidence type="ECO:0000256" key="8">
    <source>
        <dbReference type="ARBA" id="ARBA00022968"/>
    </source>
</evidence>
<keyword evidence="7 17" id="KW-0479">Metal-binding</keyword>
<comment type="pathway">
    <text evidence="2 17">Protein modification; protein glycosylation.</text>
</comment>
<comment type="similarity">
    <text evidence="3 17">Belongs to the glycosyltransferase 13 family.</text>
</comment>
<dbReference type="SUPFAM" id="SSF53448">
    <property type="entry name" value="Nucleotide-diphospho-sugar transferases"/>
    <property type="match status" value="1"/>
</dbReference>
<keyword evidence="5" id="KW-0808">Transferase</keyword>
<evidence type="ECO:0000256" key="6">
    <source>
        <dbReference type="ARBA" id="ARBA00022692"/>
    </source>
</evidence>
<reference evidence="18" key="1">
    <citation type="submission" date="2017-02" db="UniProtKB">
        <authorList>
            <consortium name="WormBaseParasite"/>
        </authorList>
    </citation>
    <scope>IDENTIFICATION</scope>
</reference>
<dbReference type="EC" id="2.4.1.101" evidence="14 17"/>
<evidence type="ECO:0000256" key="12">
    <source>
        <dbReference type="ARBA" id="ARBA00023211"/>
    </source>
</evidence>
<evidence type="ECO:0000256" key="3">
    <source>
        <dbReference type="ARBA" id="ARBA00006492"/>
    </source>
</evidence>
<evidence type="ECO:0000256" key="1">
    <source>
        <dbReference type="ARBA" id="ARBA00004323"/>
    </source>
</evidence>
<comment type="caution">
    <text evidence="17">Lacks conserved residue(s) required for the propagation of feature annotation.</text>
</comment>
<comment type="cofactor">
    <cofactor evidence="17">
        <name>Mn(2+)</name>
        <dbReference type="ChEBI" id="CHEBI:29035"/>
    </cofactor>
    <text evidence="17">The cofactor is mostly bound to the substrate.</text>
</comment>
<dbReference type="InterPro" id="IPR004139">
    <property type="entry name" value="Glyco_trans_13"/>
</dbReference>
<evidence type="ECO:0000256" key="14">
    <source>
        <dbReference type="ARBA" id="ARBA00038949"/>
    </source>
</evidence>
<dbReference type="GO" id="GO:0030145">
    <property type="term" value="F:manganese ion binding"/>
    <property type="evidence" value="ECO:0007669"/>
    <property type="project" value="UniProtKB-UniRule"/>
</dbReference>
<keyword evidence="9 17" id="KW-1133">Transmembrane helix</keyword>
<sequence>LWLVTFVTSLCITSFLFLLFYFILLYFISIVFACNRPAAVTSLIEKLISFRRSKDLFPITISQDCDDVAVQRAVASFRENVNYIKHKSAQQEGITVPSVHSRYSTYYYIARHYKLALEHVFDVLGYNTVILLEDDLDVSADFFEYFSATRYLLEIDEKLWCVSAWNDNGKNGSIDLSANSLLYRSDFFSGLGWMMTRNLWKELGPKWPSGFWDDWLREPEIRNGRQCIRPEISRTKMTLFGKAGASKGLFFDKHLAKVVLNTAPVVFTSMNLDYLLNVSFFSALFLTVQVIYVCLLSAKAGVPRTAYQGIVSCFMNGVRIFLVPNRDYVKEYDKRWNVPANYDM</sequence>
<evidence type="ECO:0000256" key="9">
    <source>
        <dbReference type="ARBA" id="ARBA00022989"/>
    </source>
</evidence>
<evidence type="ECO:0000256" key="11">
    <source>
        <dbReference type="ARBA" id="ARBA00023136"/>
    </source>
</evidence>
<evidence type="ECO:0000256" key="7">
    <source>
        <dbReference type="ARBA" id="ARBA00022723"/>
    </source>
</evidence>
<dbReference type="FunFam" id="3.90.550.10:FF:000252">
    <property type="entry name" value="Protein O-linked-mannose beta-1,2-N-acetylglucosaminyltransferase 1"/>
    <property type="match status" value="1"/>
</dbReference>
<evidence type="ECO:0000256" key="4">
    <source>
        <dbReference type="ARBA" id="ARBA00022676"/>
    </source>
</evidence>
<evidence type="ECO:0000256" key="5">
    <source>
        <dbReference type="ARBA" id="ARBA00022679"/>
    </source>
</evidence>
<dbReference type="GO" id="GO:0003827">
    <property type="term" value="F:alpha-1,3-mannosylglycoprotein 2-beta-N-acetylglucosaminyltransferase activity"/>
    <property type="evidence" value="ECO:0007669"/>
    <property type="project" value="UniProtKB-UniRule"/>
</dbReference>
<keyword evidence="12 17" id="KW-0464">Manganese</keyword>
<keyword evidence="8 17" id="KW-0735">Signal-anchor</keyword>
<proteinExistence type="inferred from homology"/>
<feature type="transmembrane region" description="Helical" evidence="17">
    <location>
        <begin position="305"/>
        <end position="322"/>
    </location>
</feature>
<evidence type="ECO:0000256" key="16">
    <source>
        <dbReference type="ARBA" id="ARBA00049421"/>
    </source>
</evidence>
<keyword evidence="11 17" id="KW-0472">Membrane</keyword>